<dbReference type="GO" id="GO:0051287">
    <property type="term" value="F:NAD binding"/>
    <property type="evidence" value="ECO:0007669"/>
    <property type="project" value="InterPro"/>
</dbReference>
<dbReference type="EMBL" id="MGEK01000035">
    <property type="protein sequence ID" value="OGL81003.1"/>
    <property type="molecule type" value="Genomic_DNA"/>
</dbReference>
<evidence type="ECO:0000256" key="2">
    <source>
        <dbReference type="ARBA" id="ARBA00023002"/>
    </source>
</evidence>
<evidence type="ECO:0000256" key="3">
    <source>
        <dbReference type="ARBA" id="ARBA00023027"/>
    </source>
</evidence>
<dbReference type="Proteomes" id="UP000176846">
    <property type="component" value="Unassembled WGS sequence"/>
</dbReference>
<dbReference type="GO" id="GO:0000271">
    <property type="term" value="P:polysaccharide biosynthetic process"/>
    <property type="evidence" value="ECO:0007669"/>
    <property type="project" value="InterPro"/>
</dbReference>
<protein>
    <recommendedName>
        <fullName evidence="5">UDP-glucose/GDP-mannose dehydrogenase C-terminal domain-containing protein</fullName>
    </recommendedName>
</protein>
<dbReference type="PIRSF" id="PIRSF000124">
    <property type="entry name" value="UDPglc_GDPman_dh"/>
    <property type="match status" value="1"/>
</dbReference>
<accession>A0A1F7URT3</accession>
<dbReference type="Pfam" id="PF03720">
    <property type="entry name" value="UDPG_MGDP_dh_C"/>
    <property type="match status" value="1"/>
</dbReference>
<comment type="caution">
    <text evidence="6">The sequence shown here is derived from an EMBL/GenBank/DDBJ whole genome shotgun (WGS) entry which is preliminary data.</text>
</comment>
<dbReference type="SUPFAM" id="SSF52413">
    <property type="entry name" value="UDP-glucose/GDP-mannose dehydrogenase C-terminal domain"/>
    <property type="match status" value="1"/>
</dbReference>
<dbReference type="PANTHER" id="PTHR43491">
    <property type="entry name" value="UDP-N-ACETYL-D-MANNOSAMINE DEHYDROGENASE"/>
    <property type="match status" value="1"/>
</dbReference>
<dbReference type="NCBIfam" id="TIGR03026">
    <property type="entry name" value="NDP-sugDHase"/>
    <property type="match status" value="1"/>
</dbReference>
<dbReference type="AlphaFoldDB" id="A0A1F7URT3"/>
<dbReference type="PANTHER" id="PTHR43491:SF2">
    <property type="entry name" value="UDP-N-ACETYL-D-MANNOSAMINE DEHYDROGENASE"/>
    <property type="match status" value="1"/>
</dbReference>
<dbReference type="InterPro" id="IPR008927">
    <property type="entry name" value="6-PGluconate_DH-like_C_sf"/>
</dbReference>
<dbReference type="InterPro" id="IPR014026">
    <property type="entry name" value="UDP-Glc/GDP-Man_DH_dimer"/>
</dbReference>
<keyword evidence="3" id="KW-0520">NAD</keyword>
<dbReference type="GO" id="GO:0016616">
    <property type="term" value="F:oxidoreductase activity, acting on the CH-OH group of donors, NAD or NADP as acceptor"/>
    <property type="evidence" value="ECO:0007669"/>
    <property type="project" value="InterPro"/>
</dbReference>
<evidence type="ECO:0000259" key="5">
    <source>
        <dbReference type="SMART" id="SM00984"/>
    </source>
</evidence>
<feature type="domain" description="UDP-glucose/GDP-mannose dehydrogenase C-terminal" evidence="5">
    <location>
        <begin position="316"/>
        <end position="443"/>
    </location>
</feature>
<keyword evidence="2" id="KW-0560">Oxidoreductase</keyword>
<dbReference type="SUPFAM" id="SSF51735">
    <property type="entry name" value="NAD(P)-binding Rossmann-fold domains"/>
    <property type="match status" value="1"/>
</dbReference>
<organism evidence="6 7">
    <name type="scientific">Candidatus Uhrbacteria bacterium RIFCSPLOWO2_01_FULL_47_25</name>
    <dbReference type="NCBI Taxonomy" id="1802402"/>
    <lineage>
        <taxon>Bacteria</taxon>
        <taxon>Candidatus Uhriibacteriota</taxon>
    </lineage>
</organism>
<gene>
    <name evidence="6" type="ORF">A2936_03260</name>
</gene>
<evidence type="ECO:0000256" key="4">
    <source>
        <dbReference type="PIRNR" id="PIRNR000124"/>
    </source>
</evidence>
<dbReference type="Gene3D" id="3.40.50.720">
    <property type="entry name" value="NAD(P)-binding Rossmann-like Domain"/>
    <property type="match status" value="2"/>
</dbReference>
<comment type="similarity">
    <text evidence="1 4">Belongs to the UDP-glucose/GDP-mannose dehydrogenase family.</text>
</comment>
<dbReference type="InterPro" id="IPR036220">
    <property type="entry name" value="UDP-Glc/GDP-Man_DH_C_sf"/>
</dbReference>
<dbReference type="Pfam" id="PF00984">
    <property type="entry name" value="UDPG_MGDP_dh"/>
    <property type="match status" value="1"/>
</dbReference>
<evidence type="ECO:0000313" key="7">
    <source>
        <dbReference type="Proteomes" id="UP000176846"/>
    </source>
</evidence>
<dbReference type="GO" id="GO:0016628">
    <property type="term" value="F:oxidoreductase activity, acting on the CH-CH group of donors, NAD or NADP as acceptor"/>
    <property type="evidence" value="ECO:0007669"/>
    <property type="project" value="InterPro"/>
</dbReference>
<proteinExistence type="inferred from homology"/>
<dbReference type="InterPro" id="IPR017476">
    <property type="entry name" value="UDP-Glc/GDP-Man"/>
</dbReference>
<dbReference type="InterPro" id="IPR001732">
    <property type="entry name" value="UDP-Glc/GDP-Man_DH_N"/>
</dbReference>
<evidence type="ECO:0000313" key="6">
    <source>
        <dbReference type="EMBL" id="OGL81003.1"/>
    </source>
</evidence>
<dbReference type="InterPro" id="IPR014027">
    <property type="entry name" value="UDP-Glc/GDP-Man_DH_C"/>
</dbReference>
<dbReference type="SMART" id="SM00984">
    <property type="entry name" value="UDPG_MGDP_dh_C"/>
    <property type="match status" value="1"/>
</dbReference>
<sequence>MEEVKIAVVGLGYVGLPLAVAFGKSRFAQVVGFNRSRERVAVLNRGHDPNGEVPDEEMAAAQVEYTCDPSALECANFIIITVPTPITEAKTPDLTMVREASETVGKHIRPDSVVVYESTVYPGVTEDICVPIIEKVSGLKCGVDWKIAYSPERVNPGDREHTLDKIIKVVSGMDAETLELVAAVYGEICLAGVHKAPNIKTAEAAKVIENIQRDLNIALMNELSLIFHRLNINIKDVIEAAGTKWNFHKYQPGLVGGHCIGVDPYYLTYRAQELGYSPEVILAGRRINDRMAEYVADLMIQGLVEAGKVVQGSRVLIMGLTFKEDIRDTRNSKIFDTIKKLQSYGVHVLGHDPNLKQSEVAKFGVEYVKDLASMDKVDPVRSKEAGAPAGVQVHRTSNGVDGIILATLHRQFKEMNIDDFVRHYNRNGNGLGVLVDVKSYYLTRTNNHQEIIYKCL</sequence>
<dbReference type="InterPro" id="IPR028359">
    <property type="entry name" value="UDP_ManNAc/GlcNAc_DH"/>
</dbReference>
<reference evidence="6 7" key="1">
    <citation type="journal article" date="2016" name="Nat. Commun.">
        <title>Thousands of microbial genomes shed light on interconnected biogeochemical processes in an aquifer system.</title>
        <authorList>
            <person name="Anantharaman K."/>
            <person name="Brown C.T."/>
            <person name="Hug L.A."/>
            <person name="Sharon I."/>
            <person name="Castelle C.J."/>
            <person name="Probst A.J."/>
            <person name="Thomas B.C."/>
            <person name="Singh A."/>
            <person name="Wilkins M.J."/>
            <person name="Karaoz U."/>
            <person name="Brodie E.L."/>
            <person name="Williams K.H."/>
            <person name="Hubbard S.S."/>
            <person name="Banfield J.F."/>
        </authorList>
    </citation>
    <scope>NUCLEOTIDE SEQUENCE [LARGE SCALE GENOMIC DNA]</scope>
</reference>
<dbReference type="SUPFAM" id="SSF48179">
    <property type="entry name" value="6-phosphogluconate dehydrogenase C-terminal domain-like"/>
    <property type="match status" value="1"/>
</dbReference>
<evidence type="ECO:0000256" key="1">
    <source>
        <dbReference type="ARBA" id="ARBA00006601"/>
    </source>
</evidence>
<dbReference type="InterPro" id="IPR036291">
    <property type="entry name" value="NAD(P)-bd_dom_sf"/>
</dbReference>
<dbReference type="Pfam" id="PF03721">
    <property type="entry name" value="UDPG_MGDP_dh_N"/>
    <property type="match status" value="1"/>
</dbReference>
<dbReference type="PIRSF" id="PIRSF500136">
    <property type="entry name" value="UDP_ManNAc_DH"/>
    <property type="match status" value="1"/>
</dbReference>
<name>A0A1F7URT3_9BACT</name>